<evidence type="ECO:0000313" key="1">
    <source>
        <dbReference type="EMBL" id="MBA0606178.1"/>
    </source>
</evidence>
<comment type="caution">
    <text evidence="1">The sequence shown here is derived from an EMBL/GenBank/DDBJ whole genome shotgun (WGS) entry which is preliminary data.</text>
</comment>
<organism evidence="1 2">
    <name type="scientific">Gossypium davidsonii</name>
    <name type="common">Davidson's cotton</name>
    <name type="synonym">Gossypium klotzschianum subsp. davidsonii</name>
    <dbReference type="NCBI Taxonomy" id="34287"/>
    <lineage>
        <taxon>Eukaryota</taxon>
        <taxon>Viridiplantae</taxon>
        <taxon>Streptophyta</taxon>
        <taxon>Embryophyta</taxon>
        <taxon>Tracheophyta</taxon>
        <taxon>Spermatophyta</taxon>
        <taxon>Magnoliopsida</taxon>
        <taxon>eudicotyledons</taxon>
        <taxon>Gunneridae</taxon>
        <taxon>Pentapetalae</taxon>
        <taxon>rosids</taxon>
        <taxon>malvids</taxon>
        <taxon>Malvales</taxon>
        <taxon>Malvaceae</taxon>
        <taxon>Malvoideae</taxon>
        <taxon>Gossypium</taxon>
    </lineage>
</organism>
<feature type="non-terminal residue" evidence="1">
    <location>
        <position position="109"/>
    </location>
</feature>
<evidence type="ECO:0008006" key="3">
    <source>
        <dbReference type="Google" id="ProtNLM"/>
    </source>
</evidence>
<reference evidence="1 2" key="1">
    <citation type="journal article" date="2019" name="Genome Biol. Evol.">
        <title>Insights into the evolution of the New World diploid cottons (Gossypium, subgenus Houzingenia) based on genome sequencing.</title>
        <authorList>
            <person name="Grover C.E."/>
            <person name="Arick M.A. 2nd"/>
            <person name="Thrash A."/>
            <person name="Conover J.L."/>
            <person name="Sanders W.S."/>
            <person name="Peterson D.G."/>
            <person name="Frelichowski J.E."/>
            <person name="Scheffler J.A."/>
            <person name="Scheffler B.E."/>
            <person name="Wendel J.F."/>
        </authorList>
    </citation>
    <scope>NUCLEOTIDE SEQUENCE [LARGE SCALE GENOMIC DNA]</scope>
    <source>
        <strain evidence="1">27</strain>
        <tissue evidence="1">Leaf</tissue>
    </source>
</reference>
<dbReference type="AlphaFoldDB" id="A0A7J8QX76"/>
<evidence type="ECO:0000313" key="2">
    <source>
        <dbReference type="Proteomes" id="UP000593561"/>
    </source>
</evidence>
<accession>A0A7J8QX76</accession>
<name>A0A7J8QX76_GOSDV</name>
<protein>
    <recommendedName>
        <fullName evidence="3">DUF4283 domain-containing protein</fullName>
    </recommendedName>
</protein>
<proteinExistence type="predicted"/>
<keyword evidence="2" id="KW-1185">Reference proteome</keyword>
<sequence>MERTLLSLCRPIQGAHIKPTGDSGIYVIKKFHHVGMKKMLWGGLWSFKTCLLLVHQLTKGDNPDDIYFRAVEFWIQAHDCLPGFVSKVLVRNLCNVMGSFLDVNEMSLL</sequence>
<dbReference type="EMBL" id="JABFAC010000002">
    <property type="protein sequence ID" value="MBA0606178.1"/>
    <property type="molecule type" value="Genomic_DNA"/>
</dbReference>
<gene>
    <name evidence="1" type="ORF">Godav_018686</name>
</gene>
<dbReference type="Proteomes" id="UP000593561">
    <property type="component" value="Unassembled WGS sequence"/>
</dbReference>